<reference evidence="2" key="1">
    <citation type="journal article" date="2023" name="Genome Biol. Evol.">
        <title>Long-read-based Genome Assembly of Drosophila gunungcola Reveals Fewer Chemosensory Genes in Flower-breeding Species.</title>
        <authorList>
            <person name="Negi A."/>
            <person name="Liao B.Y."/>
            <person name="Yeh S.D."/>
        </authorList>
    </citation>
    <scope>NUCLEOTIDE SEQUENCE</scope>
    <source>
        <strain evidence="2">Sukarami</strain>
    </source>
</reference>
<proteinExistence type="predicted"/>
<gene>
    <name evidence="2" type="ORF">M5D96_012888</name>
</gene>
<keyword evidence="1" id="KW-0472">Membrane</keyword>
<evidence type="ECO:0000313" key="2">
    <source>
        <dbReference type="EMBL" id="KAI8034335.1"/>
    </source>
</evidence>
<protein>
    <submittedName>
        <fullName evidence="2">Uncharacterized protein</fullName>
    </submittedName>
</protein>
<dbReference type="AlphaFoldDB" id="A0A9P9YCS9"/>
<comment type="caution">
    <text evidence="2">The sequence shown here is derived from an EMBL/GenBank/DDBJ whole genome shotgun (WGS) entry which is preliminary data.</text>
</comment>
<evidence type="ECO:0000256" key="1">
    <source>
        <dbReference type="SAM" id="Phobius"/>
    </source>
</evidence>
<name>A0A9P9YCS9_9MUSC</name>
<feature type="transmembrane region" description="Helical" evidence="1">
    <location>
        <begin position="134"/>
        <end position="152"/>
    </location>
</feature>
<sequence>MLSDQNCFSELKRDLYESWLIVFIGMFVRWNQWRLLTNDPALPLDSRDVAVSTDDDQRWKDLYFGCGVLMAILQYRPLYTWLLLQLVEYLDSRLWMPFLGIIREMFLAMGRAEWGSWLIPHLPAVCVDWLLSGRAFNSFHLISSFVIFIAAFDSTLKYWNKTLNPVIPNISVYVYLANP</sequence>
<evidence type="ECO:0000313" key="3">
    <source>
        <dbReference type="Proteomes" id="UP001059596"/>
    </source>
</evidence>
<keyword evidence="1" id="KW-0812">Transmembrane</keyword>
<dbReference type="EMBL" id="JAMKOV010000076">
    <property type="protein sequence ID" value="KAI8034335.1"/>
    <property type="molecule type" value="Genomic_DNA"/>
</dbReference>
<feature type="transmembrane region" description="Helical" evidence="1">
    <location>
        <begin position="62"/>
        <end position="82"/>
    </location>
</feature>
<dbReference type="Proteomes" id="UP001059596">
    <property type="component" value="Unassembled WGS sequence"/>
</dbReference>
<keyword evidence="1" id="KW-1133">Transmembrane helix</keyword>
<accession>A0A9P9YCS9</accession>
<keyword evidence="3" id="KW-1185">Reference proteome</keyword>
<organism evidence="2 3">
    <name type="scientific">Drosophila gunungcola</name>
    <name type="common">fruit fly</name>
    <dbReference type="NCBI Taxonomy" id="103775"/>
    <lineage>
        <taxon>Eukaryota</taxon>
        <taxon>Metazoa</taxon>
        <taxon>Ecdysozoa</taxon>
        <taxon>Arthropoda</taxon>
        <taxon>Hexapoda</taxon>
        <taxon>Insecta</taxon>
        <taxon>Pterygota</taxon>
        <taxon>Neoptera</taxon>
        <taxon>Endopterygota</taxon>
        <taxon>Diptera</taxon>
        <taxon>Brachycera</taxon>
        <taxon>Muscomorpha</taxon>
        <taxon>Ephydroidea</taxon>
        <taxon>Drosophilidae</taxon>
        <taxon>Drosophila</taxon>
        <taxon>Sophophora</taxon>
    </lineage>
</organism>